<evidence type="ECO:0000313" key="3">
    <source>
        <dbReference type="Proteomes" id="UP000326757"/>
    </source>
</evidence>
<gene>
    <name evidence="2" type="ORF">EYC80_007863</name>
</gene>
<feature type="compositionally biased region" description="Polar residues" evidence="1">
    <location>
        <begin position="254"/>
        <end position="273"/>
    </location>
</feature>
<proteinExistence type="predicted"/>
<feature type="compositionally biased region" description="Low complexity" evidence="1">
    <location>
        <begin position="14"/>
        <end position="23"/>
    </location>
</feature>
<comment type="caution">
    <text evidence="2">The sequence shown here is derived from an EMBL/GenBank/DDBJ whole genome shotgun (WGS) entry which is preliminary data.</text>
</comment>
<protein>
    <submittedName>
        <fullName evidence="2">Uncharacterized protein</fullName>
    </submittedName>
</protein>
<feature type="compositionally biased region" description="Basic and acidic residues" evidence="1">
    <location>
        <begin position="132"/>
        <end position="148"/>
    </location>
</feature>
<dbReference type="EMBL" id="VIGI01000013">
    <property type="protein sequence ID" value="KAB8292118.1"/>
    <property type="molecule type" value="Genomic_DNA"/>
</dbReference>
<sequence length="409" mass="43737">MSDPKGKEKGKGKGSALASASASTSVPVPKEESHTSQQRQDQENLNGQVDTSQTDTSLLSRIGASASGLARDTFVGEGARGDAARRGVEGLVSGKGGSGGGSGSQEFSGGYAGEVGSRGREREVGGGQEGTAGEKGESIRAHIQRNEEEFSTFLDGAEGSDGGFGDGVDSMEFQDENGGDSAIDLQRDFESRDKYSTRVSGAIENSGMLDITSESGGEERNREYRDPSETPHSIMSRNPLASISTPREWEDLWSQASDTSTPTSNSTAQRPHQPAIQYNTDGTVLKQSAQPSTTTPTLTLTPTLAPQTDILAQESHDGEDVLAILNTRVADGELYEQGAMEREMERYGEEGYWEKMWGLDGEQRRKIVGMVRGLERGFKSNGLLELVPDYERGEWEGGGGKEEGGEMEE</sequence>
<evidence type="ECO:0000313" key="2">
    <source>
        <dbReference type="EMBL" id="KAB8292118.1"/>
    </source>
</evidence>
<feature type="compositionally biased region" description="Polar residues" evidence="1">
    <location>
        <begin position="35"/>
        <end position="59"/>
    </location>
</feature>
<reference evidence="2 3" key="1">
    <citation type="submission" date="2019-06" db="EMBL/GenBank/DDBJ databases">
        <title>Genome Sequence of the Brown Rot Fungal Pathogen Monilinia laxa.</title>
        <authorList>
            <person name="De Miccolis Angelini R.M."/>
            <person name="Landi L."/>
            <person name="Abate D."/>
            <person name="Pollastro S."/>
            <person name="Romanazzi G."/>
            <person name="Faretra F."/>
        </authorList>
    </citation>
    <scope>NUCLEOTIDE SEQUENCE [LARGE SCALE GENOMIC DNA]</scope>
    <source>
        <strain evidence="2 3">Mlax316</strain>
    </source>
</reference>
<feature type="region of interest" description="Disordered" evidence="1">
    <location>
        <begin position="253"/>
        <end position="273"/>
    </location>
</feature>
<feature type="compositionally biased region" description="Polar residues" evidence="1">
    <location>
        <begin position="230"/>
        <end position="240"/>
    </location>
</feature>
<keyword evidence="3" id="KW-1185">Reference proteome</keyword>
<name>A0A5N6JSS2_MONLA</name>
<feature type="region of interest" description="Disordered" evidence="1">
    <location>
        <begin position="1"/>
        <end position="186"/>
    </location>
</feature>
<accession>A0A5N6JSS2</accession>
<feature type="compositionally biased region" description="Gly residues" evidence="1">
    <location>
        <begin position="93"/>
        <end position="103"/>
    </location>
</feature>
<organism evidence="2 3">
    <name type="scientific">Monilinia laxa</name>
    <name type="common">Brown rot fungus</name>
    <name type="synonym">Sclerotinia laxa</name>
    <dbReference type="NCBI Taxonomy" id="61186"/>
    <lineage>
        <taxon>Eukaryota</taxon>
        <taxon>Fungi</taxon>
        <taxon>Dikarya</taxon>
        <taxon>Ascomycota</taxon>
        <taxon>Pezizomycotina</taxon>
        <taxon>Leotiomycetes</taxon>
        <taxon>Helotiales</taxon>
        <taxon>Sclerotiniaceae</taxon>
        <taxon>Monilinia</taxon>
    </lineage>
</organism>
<feature type="region of interest" description="Disordered" evidence="1">
    <location>
        <begin position="205"/>
        <end position="240"/>
    </location>
</feature>
<feature type="compositionally biased region" description="Basic and acidic residues" evidence="1">
    <location>
        <begin position="79"/>
        <end position="88"/>
    </location>
</feature>
<dbReference type="Proteomes" id="UP000326757">
    <property type="component" value="Unassembled WGS sequence"/>
</dbReference>
<dbReference type="AlphaFoldDB" id="A0A5N6JSS2"/>
<evidence type="ECO:0000256" key="1">
    <source>
        <dbReference type="SAM" id="MobiDB-lite"/>
    </source>
</evidence>
<feature type="compositionally biased region" description="Basic and acidic residues" evidence="1">
    <location>
        <begin position="1"/>
        <end position="11"/>
    </location>
</feature>
<feature type="compositionally biased region" description="Basic and acidic residues" evidence="1">
    <location>
        <begin position="217"/>
        <end position="229"/>
    </location>
</feature>